<reference evidence="6 7" key="1">
    <citation type="submission" date="2018-05" db="EMBL/GenBank/DDBJ databases">
        <title>Draft Genome Sequences for a Diverse set of 7 Haemophilus Species.</title>
        <authorList>
            <person name="Nichols M."/>
            <person name="Topaz N."/>
            <person name="Wang X."/>
            <person name="Wang X."/>
            <person name="Boxrud D."/>
        </authorList>
    </citation>
    <scope>NUCLEOTIDE SEQUENCE [LARGE SCALE GENOMIC DNA]</scope>
    <source>
        <strain evidence="6 7">C2002001239</strain>
    </source>
</reference>
<name>A0A369YLC6_9PAST</name>
<evidence type="ECO:0000256" key="1">
    <source>
        <dbReference type="ARBA" id="ARBA00004219"/>
    </source>
</evidence>
<evidence type="ECO:0000259" key="5">
    <source>
        <dbReference type="Pfam" id="PF04829"/>
    </source>
</evidence>
<proteinExistence type="predicted"/>
<dbReference type="Proteomes" id="UP000253872">
    <property type="component" value="Unassembled WGS sequence"/>
</dbReference>
<dbReference type="CDD" id="cd20732">
    <property type="entry name" value="PoNe_FilH_DUF637_VENN-like"/>
    <property type="match status" value="1"/>
</dbReference>
<keyword evidence="2" id="KW-0800">Toxin</keyword>
<dbReference type="EMBL" id="QEPN01000001">
    <property type="protein sequence ID" value="RDE74030.1"/>
    <property type="molecule type" value="Genomic_DNA"/>
</dbReference>
<sequence length="461" mass="48877">MAAGAISPYINTEIKKATEGNKVANLIAHAVWGAVEAYTQGGKVGTGAVAAVTGEVGANIISKNLFGKESENLTETEKRTVSELIQVAAGLASGLSSSGGNSLSTAQAMKTGQGIGKNAVENNYFAVDSMPLGITESEKIELVAKQLFDGDLHKAVIFMDSYRKAEGQAIIDSWVESIESIIHLDQTIKDLAYAITNPNEIIDKIVLSVEELDNTLDYAMKNDPALAGEILGYIGSSITGIPGTSIVLGGAAAKVVQKVAYLAKASGVTVIDQVNRFKNYSILNQVINEVDNIAISTNKGFINASKVCKSACELKPTNAAEKDLIEKIVNYGDPKGDLTEKLINELAKRSGYTPLKGGKYGSNNGFDHVLIGKDGSIVIIDSKQIRNGTIQLSPKGVGRTNQLSQDWISKVIHQLPKDDAVRVAIEKSDPNSIKTVVAGIDKTNGKIKLIPVRVPNSKGVK</sequence>
<dbReference type="AlphaFoldDB" id="A0A369YLC6"/>
<dbReference type="STRING" id="1035839.GCA_000238795_01563"/>
<evidence type="ECO:0000256" key="4">
    <source>
        <dbReference type="ARBA" id="ARBA00023026"/>
    </source>
</evidence>
<comment type="subcellular location">
    <subcellularLocation>
        <location evidence="1">Target cell</location>
        <location evidence="1">Target cell cytoplasm</location>
    </subcellularLocation>
</comment>
<dbReference type="GO" id="GO:0090729">
    <property type="term" value="F:toxin activity"/>
    <property type="evidence" value="ECO:0007669"/>
    <property type="project" value="UniProtKB-KW"/>
</dbReference>
<gene>
    <name evidence="6" type="ORF">DPV93_02315</name>
</gene>
<evidence type="ECO:0000256" key="2">
    <source>
        <dbReference type="ARBA" id="ARBA00022656"/>
    </source>
</evidence>
<keyword evidence="3" id="KW-1266">Target cell cytoplasm</keyword>
<evidence type="ECO:0000313" key="6">
    <source>
        <dbReference type="EMBL" id="RDE74030.1"/>
    </source>
</evidence>
<evidence type="ECO:0000313" key="7">
    <source>
        <dbReference type="Proteomes" id="UP000253872"/>
    </source>
</evidence>
<accession>A0A369YLC6</accession>
<dbReference type="Pfam" id="PF04829">
    <property type="entry name" value="PT-VENN"/>
    <property type="match status" value="1"/>
</dbReference>
<protein>
    <recommendedName>
        <fullName evidence="5">VENN motif-containing domain-containing protein</fullName>
    </recommendedName>
</protein>
<comment type="caution">
    <text evidence="6">The sequence shown here is derived from an EMBL/GenBank/DDBJ whole genome shotgun (WGS) entry which is preliminary data.</text>
</comment>
<feature type="domain" description="VENN motif-containing" evidence="5">
    <location>
        <begin position="71"/>
        <end position="124"/>
    </location>
</feature>
<evidence type="ECO:0000256" key="3">
    <source>
        <dbReference type="ARBA" id="ARBA00022913"/>
    </source>
</evidence>
<organism evidence="6 7">
    <name type="scientific">Haemophilus sputorum</name>
    <dbReference type="NCBI Taxonomy" id="1078480"/>
    <lineage>
        <taxon>Bacteria</taxon>
        <taxon>Pseudomonadati</taxon>
        <taxon>Pseudomonadota</taxon>
        <taxon>Gammaproteobacteria</taxon>
        <taxon>Pasteurellales</taxon>
        <taxon>Pasteurellaceae</taxon>
        <taxon>Haemophilus</taxon>
    </lineage>
</organism>
<dbReference type="InterPro" id="IPR006914">
    <property type="entry name" value="VENN_dom"/>
</dbReference>
<keyword evidence="4" id="KW-0843">Virulence</keyword>